<evidence type="ECO:0000313" key="2">
    <source>
        <dbReference type="Proteomes" id="UP000091926"/>
    </source>
</evidence>
<evidence type="ECO:0008006" key="3">
    <source>
        <dbReference type="Google" id="ProtNLM"/>
    </source>
</evidence>
<dbReference type="InterPro" id="IPR036520">
    <property type="entry name" value="UPF0759_sf"/>
</dbReference>
<sequence length="302" mass="33712">MSILVGTASWTDRTLLACGRFYPADAVTPEARLRHYASRFPIAEVDSSFYALPSAFNAQAWATRTPPGFVFNIKAFRLFTGHQTPLSALDADLRRELPDSAGDAVFIDQVPRDIRQEAWRRFIFAMEPLRMAGKLGAVHFQFPPWIRADPRGQARVADCVAQLEDHVASVELRHRSWFEPARAAGTLEFLRELRAIHTVVDAPQGFENTVPAVWETTRPDLAIVRLHGRNARTWGGGGDASSSRFTYEYTTAELEALARQVRTLAQRAGRTHVILNTNFEDQGMRNAQGLAQALRDLDAPVA</sequence>
<dbReference type="Proteomes" id="UP000091926">
    <property type="component" value="Chromosome"/>
</dbReference>
<gene>
    <name evidence="1" type="ORF">BAU07_18510</name>
</gene>
<dbReference type="SUPFAM" id="SSF117396">
    <property type="entry name" value="TM1631-like"/>
    <property type="match status" value="1"/>
</dbReference>
<dbReference type="PANTHER" id="PTHR30348:SF13">
    <property type="entry name" value="UPF0759 PROTEIN YUNF"/>
    <property type="match status" value="1"/>
</dbReference>
<proteinExistence type="predicted"/>
<evidence type="ECO:0000313" key="1">
    <source>
        <dbReference type="EMBL" id="ANN78846.1"/>
    </source>
</evidence>
<dbReference type="PANTHER" id="PTHR30348">
    <property type="entry name" value="UNCHARACTERIZED PROTEIN YECE"/>
    <property type="match status" value="1"/>
</dbReference>
<dbReference type="Pfam" id="PF01904">
    <property type="entry name" value="DUF72"/>
    <property type="match status" value="1"/>
</dbReference>
<dbReference type="STRING" id="463014.BAU07_18510"/>
<dbReference type="AlphaFoldDB" id="A0A193GHD4"/>
<protein>
    <recommendedName>
        <fullName evidence="3">DUF72 domain-containing protein</fullName>
    </recommendedName>
</protein>
<keyword evidence="2" id="KW-1185">Reference proteome</keyword>
<name>A0A193GHD4_9BORD</name>
<dbReference type="Gene3D" id="3.20.20.410">
    <property type="entry name" value="Protein of unknown function UPF0759"/>
    <property type="match status" value="1"/>
</dbReference>
<organism evidence="1 2">
    <name type="scientific">Bordetella flabilis</name>
    <dbReference type="NCBI Taxonomy" id="463014"/>
    <lineage>
        <taxon>Bacteria</taxon>
        <taxon>Pseudomonadati</taxon>
        <taxon>Pseudomonadota</taxon>
        <taxon>Betaproteobacteria</taxon>
        <taxon>Burkholderiales</taxon>
        <taxon>Alcaligenaceae</taxon>
        <taxon>Bordetella</taxon>
    </lineage>
</organism>
<reference evidence="1 2" key="1">
    <citation type="submission" date="2016-06" db="EMBL/GenBank/DDBJ databases">
        <title>Complete genome sequences of Bordetella bronchialis and Bordetella flabilis.</title>
        <authorList>
            <person name="LiPuma J.J."/>
            <person name="Spilker T."/>
        </authorList>
    </citation>
    <scope>NUCLEOTIDE SEQUENCE [LARGE SCALE GENOMIC DNA]</scope>
    <source>
        <strain evidence="1 2">AU10664</strain>
    </source>
</reference>
<dbReference type="OrthoDB" id="9780310at2"/>
<dbReference type="EMBL" id="CP016172">
    <property type="protein sequence ID" value="ANN78846.1"/>
    <property type="molecule type" value="Genomic_DNA"/>
</dbReference>
<dbReference type="InterPro" id="IPR002763">
    <property type="entry name" value="DUF72"/>
</dbReference>
<dbReference type="RefSeq" id="WP_066660642.1">
    <property type="nucleotide sequence ID" value="NZ_CBCSCL010000035.1"/>
</dbReference>
<dbReference type="KEGG" id="bfz:BAU07_18510"/>
<accession>A0A193GHD4</accession>